<keyword evidence="2" id="KW-1185">Reference proteome</keyword>
<evidence type="ECO:0000313" key="2">
    <source>
        <dbReference type="Proteomes" id="UP000270299"/>
    </source>
</evidence>
<name>A0A3L6ZY09_9MICO</name>
<comment type="caution">
    <text evidence="1">The sequence shown here is derived from an EMBL/GenBank/DDBJ whole genome shotgun (WGS) entry which is preliminary data.</text>
</comment>
<dbReference type="Proteomes" id="UP000270299">
    <property type="component" value="Unassembled WGS sequence"/>
</dbReference>
<dbReference type="AlphaFoldDB" id="A0A3L6ZY09"/>
<accession>A0A3L6ZY09</accession>
<dbReference type="EMBL" id="RCUV01000003">
    <property type="protein sequence ID" value="RLP72913.1"/>
    <property type="molecule type" value="Genomic_DNA"/>
</dbReference>
<proteinExistence type="predicted"/>
<dbReference type="RefSeq" id="WP_121671771.1">
    <property type="nucleotide sequence ID" value="NZ_BMXM01000003.1"/>
</dbReference>
<protein>
    <submittedName>
        <fullName evidence="1">Uncharacterized protein</fullName>
    </submittedName>
</protein>
<evidence type="ECO:0000313" key="1">
    <source>
        <dbReference type="EMBL" id="RLP72913.1"/>
    </source>
</evidence>
<dbReference type="OrthoDB" id="5112802at2"/>
<sequence>MRISFRTVPRTAIVAAAAVVTMIGIGLPASTTGAHLTIKAAVVHASSGVGTWCSVPNPAVASNVYKLSEFTEIQAPESTTDPRAGKTTVRMLVVPVVNDGSFEPVEPLAPHIGGVENQLGVRLWSCTPGMSATQSIKLTAWRGNYATTAASAFVWDAAPSATVPFARARLNTDALLAINGSTTNSTRPGVELRDAHRGINRLGGQSGANADPLTMRYSWMLTNGRTKNADFANDPFCASKTCRVDGGSGATNYNNVFSGVDTAAAANAVHRNSTTYLAEKYYSASGAWPTTTTTVQQLQCRSKLLWEDWRDNWYNSSTACPRSSTWTQYQSREIDVTVTADASPTATPTVVLPKGSSSVDSLLRDTTGTKVQYVVLEWWGAGTPPEDLEVEVFVK</sequence>
<reference evidence="1 2" key="1">
    <citation type="submission" date="2018-10" db="EMBL/GenBank/DDBJ databases">
        <authorList>
            <person name="Li J."/>
        </authorList>
    </citation>
    <scope>NUCLEOTIDE SEQUENCE [LARGE SCALE GENOMIC DNA]</scope>
    <source>
        <strain evidence="1 2">CCTCC AB209002</strain>
    </source>
</reference>
<organism evidence="1 2">
    <name type="scientific">Mycetocola manganoxydans</name>
    <dbReference type="NCBI Taxonomy" id="699879"/>
    <lineage>
        <taxon>Bacteria</taxon>
        <taxon>Bacillati</taxon>
        <taxon>Actinomycetota</taxon>
        <taxon>Actinomycetes</taxon>
        <taxon>Micrococcales</taxon>
        <taxon>Microbacteriaceae</taxon>
        <taxon>Mycetocola</taxon>
    </lineage>
</organism>
<gene>
    <name evidence="1" type="ORF">D9V29_02590</name>
</gene>